<gene>
    <name evidence="1" type="ORF">M9H77_02818</name>
</gene>
<accession>A0ACC0C9G7</accession>
<dbReference type="Proteomes" id="UP001060085">
    <property type="component" value="Linkage Group LG01"/>
</dbReference>
<reference evidence="2" key="1">
    <citation type="journal article" date="2023" name="Nat. Plants">
        <title>Single-cell RNA sequencing provides a high-resolution roadmap for understanding the multicellular compartmentation of specialized metabolism.</title>
        <authorList>
            <person name="Sun S."/>
            <person name="Shen X."/>
            <person name="Li Y."/>
            <person name="Li Y."/>
            <person name="Wang S."/>
            <person name="Li R."/>
            <person name="Zhang H."/>
            <person name="Shen G."/>
            <person name="Guo B."/>
            <person name="Wei J."/>
            <person name="Xu J."/>
            <person name="St-Pierre B."/>
            <person name="Chen S."/>
            <person name="Sun C."/>
        </authorList>
    </citation>
    <scope>NUCLEOTIDE SEQUENCE [LARGE SCALE GENOMIC DNA]</scope>
</reference>
<evidence type="ECO:0000313" key="1">
    <source>
        <dbReference type="EMBL" id="KAI5681590.1"/>
    </source>
</evidence>
<organism evidence="1 2">
    <name type="scientific">Catharanthus roseus</name>
    <name type="common">Madagascar periwinkle</name>
    <name type="synonym">Vinca rosea</name>
    <dbReference type="NCBI Taxonomy" id="4058"/>
    <lineage>
        <taxon>Eukaryota</taxon>
        <taxon>Viridiplantae</taxon>
        <taxon>Streptophyta</taxon>
        <taxon>Embryophyta</taxon>
        <taxon>Tracheophyta</taxon>
        <taxon>Spermatophyta</taxon>
        <taxon>Magnoliopsida</taxon>
        <taxon>eudicotyledons</taxon>
        <taxon>Gunneridae</taxon>
        <taxon>Pentapetalae</taxon>
        <taxon>asterids</taxon>
        <taxon>lamiids</taxon>
        <taxon>Gentianales</taxon>
        <taxon>Apocynaceae</taxon>
        <taxon>Rauvolfioideae</taxon>
        <taxon>Vinceae</taxon>
        <taxon>Catharanthinae</taxon>
        <taxon>Catharanthus</taxon>
    </lineage>
</organism>
<proteinExistence type="predicted"/>
<evidence type="ECO:0000313" key="2">
    <source>
        <dbReference type="Proteomes" id="UP001060085"/>
    </source>
</evidence>
<protein>
    <submittedName>
        <fullName evidence="1">Uncharacterized protein</fullName>
    </submittedName>
</protein>
<sequence>MVRPGAHRGDDELRPVTDKTCRVQGRVVTASSRGMRGRHSTFGIPSTPVPFRLGTYYDHGALGSSTHPPLNRLGPVLLLHHTIRTRPYSMTIMDLLSHHLYHMIHIFMLLHFLFICLARIGHIDLVQVTESHASGLSTEQRAACYIQYLLGSSLFTNKSGNSVPRKMWPIVKDVRSVGLDILVFSYICPSSKTGSEVVQTVYPEGCQTVWVGSMHFSSSYSSSGMPQASFVARGTISSSDGDMDECPCCTTISVHTQLHALISPPHPSNDTESRKAPTRRSIDDCNSHFSVGSHGYDIT</sequence>
<dbReference type="EMBL" id="CM044701">
    <property type="protein sequence ID" value="KAI5681590.1"/>
    <property type="molecule type" value="Genomic_DNA"/>
</dbReference>
<comment type="caution">
    <text evidence="1">The sequence shown here is derived from an EMBL/GenBank/DDBJ whole genome shotgun (WGS) entry which is preliminary data.</text>
</comment>
<keyword evidence="2" id="KW-1185">Reference proteome</keyword>
<name>A0ACC0C9G7_CATRO</name>